<protein>
    <submittedName>
        <fullName evidence="1">LysR family transcriptional regulator</fullName>
    </submittedName>
</protein>
<proteinExistence type="predicted"/>
<organism evidence="1 2">
    <name type="scientific">Bradyrhizobium lupini HPC(L)</name>
    <dbReference type="NCBI Taxonomy" id="1229491"/>
    <lineage>
        <taxon>Bacteria</taxon>
        <taxon>Pseudomonadati</taxon>
        <taxon>Pseudomonadota</taxon>
        <taxon>Alphaproteobacteria</taxon>
        <taxon>Hyphomicrobiales</taxon>
        <taxon>Nitrobacteraceae</taxon>
        <taxon>Bradyrhizobium</taxon>
    </lineage>
</organism>
<dbReference type="EMBL" id="AMQQ01000010">
    <property type="protein sequence ID" value="EKJ96552.1"/>
    <property type="molecule type" value="Genomic_DNA"/>
</dbReference>
<reference evidence="1 2" key="1">
    <citation type="journal article" date="2013" name="Genome Announc.">
        <title>Genome Sequence of Rhizobium lupini HPC(L) Isolated from Saline Desert Soil, Kutch (Gujarat).</title>
        <authorList>
            <person name="Agarwal L."/>
            <person name="Purohit H.J."/>
        </authorList>
    </citation>
    <scope>NUCLEOTIDE SEQUENCE [LARGE SCALE GENOMIC DNA]</scope>
    <source>
        <strain evidence="2">HPC(L)</strain>
    </source>
</reference>
<dbReference type="Proteomes" id="UP000017668">
    <property type="component" value="Unassembled WGS sequence"/>
</dbReference>
<comment type="caution">
    <text evidence="1">The sequence shown here is derived from an EMBL/GenBank/DDBJ whole genome shotgun (WGS) entry which is preliminary data.</text>
</comment>
<sequence>MDPVRLDSFDVFVAIVRCGGFRAAAFERGVSFIGLGAKR</sequence>
<keyword evidence="2" id="KW-1185">Reference proteome</keyword>
<evidence type="ECO:0000313" key="2">
    <source>
        <dbReference type="Proteomes" id="UP000017668"/>
    </source>
</evidence>
<gene>
    <name evidence="1" type="ORF">C241_05547</name>
</gene>
<evidence type="ECO:0000313" key="1">
    <source>
        <dbReference type="EMBL" id="EKJ96552.1"/>
    </source>
</evidence>
<name>A0ABN0HPD8_RHILU</name>
<accession>A0ABN0HPD8</accession>